<dbReference type="Proteomes" id="UP000638014">
    <property type="component" value="Unassembled WGS sequence"/>
</dbReference>
<evidence type="ECO:0000313" key="3">
    <source>
        <dbReference type="EMBL" id="MBD1388814.1"/>
    </source>
</evidence>
<proteinExistence type="predicted"/>
<dbReference type="Pfam" id="PF04892">
    <property type="entry name" value="VanZ"/>
    <property type="match status" value="1"/>
</dbReference>
<gene>
    <name evidence="3" type="ORF">IC617_05185</name>
</gene>
<dbReference type="AlphaFoldDB" id="A0A8J6UDY1"/>
<evidence type="ECO:0000256" key="1">
    <source>
        <dbReference type="SAM" id="Phobius"/>
    </source>
</evidence>
<sequence>MLSSLLNHRRLFQSMFILAIIAVSWTCLMPLEQPPIDINHGDKLLHMLAYLALGLLLERAAPERFVPWGALALLAYSGVIELVQQQTGYRTGSWADMLANGSGILLALVLRPLVLRMASPLSQRQHTS</sequence>
<dbReference type="PANTHER" id="PTHR28008:SF1">
    <property type="entry name" value="DOMAIN PROTEIN, PUTATIVE (AFU_ORTHOLOGUE AFUA_3G10980)-RELATED"/>
    <property type="match status" value="1"/>
</dbReference>
<keyword evidence="1" id="KW-1133">Transmembrane helix</keyword>
<comment type="caution">
    <text evidence="3">The sequence shown here is derived from an EMBL/GenBank/DDBJ whole genome shotgun (WGS) entry which is preliminary data.</text>
</comment>
<dbReference type="PANTHER" id="PTHR28008">
    <property type="entry name" value="DOMAIN PROTEIN, PUTATIVE (AFU_ORTHOLOGUE AFUA_3G10980)-RELATED"/>
    <property type="match status" value="1"/>
</dbReference>
<feature type="transmembrane region" description="Helical" evidence="1">
    <location>
        <begin position="65"/>
        <end position="85"/>
    </location>
</feature>
<dbReference type="RefSeq" id="WP_191143919.1">
    <property type="nucleotide sequence ID" value="NZ_JACXAF010000005.1"/>
</dbReference>
<keyword evidence="4" id="KW-1185">Reference proteome</keyword>
<feature type="transmembrane region" description="Helical" evidence="1">
    <location>
        <begin position="97"/>
        <end position="114"/>
    </location>
</feature>
<keyword evidence="1" id="KW-0812">Transmembrane</keyword>
<protein>
    <submittedName>
        <fullName evidence="3">VanZ family protein</fullName>
    </submittedName>
</protein>
<feature type="domain" description="VanZ-like" evidence="2">
    <location>
        <begin position="38"/>
        <end position="112"/>
    </location>
</feature>
<evidence type="ECO:0000259" key="2">
    <source>
        <dbReference type="Pfam" id="PF04892"/>
    </source>
</evidence>
<dbReference type="InterPro" id="IPR006976">
    <property type="entry name" value="VanZ-like"/>
</dbReference>
<evidence type="ECO:0000313" key="4">
    <source>
        <dbReference type="Proteomes" id="UP000638014"/>
    </source>
</evidence>
<reference evidence="3" key="1">
    <citation type="submission" date="2020-09" db="EMBL/GenBank/DDBJ databases">
        <title>A novel bacterium of genus Neiella, isolated from South China Sea.</title>
        <authorList>
            <person name="Huang H."/>
            <person name="Mo K."/>
            <person name="Hu Y."/>
        </authorList>
    </citation>
    <scope>NUCLEOTIDE SEQUENCE</scope>
    <source>
        <strain evidence="3">HB171785</strain>
    </source>
</reference>
<organism evidence="3 4">
    <name type="scientific">Neiella litorisoli</name>
    <dbReference type="NCBI Taxonomy" id="2771431"/>
    <lineage>
        <taxon>Bacteria</taxon>
        <taxon>Pseudomonadati</taxon>
        <taxon>Pseudomonadota</taxon>
        <taxon>Gammaproteobacteria</taxon>
        <taxon>Alteromonadales</taxon>
        <taxon>Echinimonadaceae</taxon>
        <taxon>Neiella</taxon>
    </lineage>
</organism>
<dbReference type="EMBL" id="JACXAF010000005">
    <property type="protein sequence ID" value="MBD1388814.1"/>
    <property type="molecule type" value="Genomic_DNA"/>
</dbReference>
<accession>A0A8J6UDY1</accession>
<feature type="transmembrane region" description="Helical" evidence="1">
    <location>
        <begin position="12"/>
        <end position="31"/>
    </location>
</feature>
<feature type="transmembrane region" description="Helical" evidence="1">
    <location>
        <begin position="43"/>
        <end position="58"/>
    </location>
</feature>
<keyword evidence="1" id="KW-0472">Membrane</keyword>
<name>A0A8J6UDY1_9GAMM</name>